<protein>
    <submittedName>
        <fullName evidence="1">Uncharacterized protein</fullName>
    </submittedName>
</protein>
<dbReference type="InterPro" id="IPR049799">
    <property type="entry name" value="SitI3-like"/>
</dbReference>
<organism evidence="1 2">
    <name type="scientific">Sorangium cellulosum</name>
    <name type="common">Polyangium cellulosum</name>
    <dbReference type="NCBI Taxonomy" id="56"/>
    <lineage>
        <taxon>Bacteria</taxon>
        <taxon>Pseudomonadati</taxon>
        <taxon>Myxococcota</taxon>
        <taxon>Polyangia</taxon>
        <taxon>Polyangiales</taxon>
        <taxon>Polyangiaceae</taxon>
        <taxon>Sorangium</taxon>
    </lineage>
</organism>
<reference evidence="1 2" key="1">
    <citation type="submission" date="2014-02" db="EMBL/GenBank/DDBJ databases">
        <title>The small core and large imbalanced accessory genome model reveals a collaborative survival strategy of Sorangium cellulosum strains in nature.</title>
        <authorList>
            <person name="Han K."/>
            <person name="Peng R."/>
            <person name="Blom J."/>
            <person name="Li Y.-Z."/>
        </authorList>
    </citation>
    <scope>NUCLEOTIDE SEQUENCE [LARGE SCALE GENOMIC DNA]</scope>
    <source>
        <strain evidence="1 2">So0007-03</strain>
    </source>
</reference>
<name>A0A150TXA4_SORCE</name>
<dbReference type="EMBL" id="JEME01000707">
    <property type="protein sequence ID" value="KYG09333.1"/>
    <property type="molecule type" value="Genomic_DNA"/>
</dbReference>
<dbReference type="AlphaFoldDB" id="A0A150TXA4"/>
<dbReference type="NCBIfam" id="NF040657">
    <property type="entry name" value="immun_SitI3"/>
    <property type="match status" value="1"/>
</dbReference>
<accession>A0A150TXA4</accession>
<evidence type="ECO:0000313" key="2">
    <source>
        <dbReference type="Proteomes" id="UP000075502"/>
    </source>
</evidence>
<dbReference type="Proteomes" id="UP000075502">
    <property type="component" value="Unassembled WGS sequence"/>
</dbReference>
<gene>
    <name evidence="1" type="ORF">BE21_18460</name>
</gene>
<sequence length="142" mass="16071">MAINYFLVVRNRHQQISPGDVRKLIVSNFRPTVNPTSGFLISEGATVTVGTEGTEMAEEAGATRPGLCVAFQIDKFDQYEPGITRMLQITELILRKFEGDATLSFDFEETLLSRTDGQLAIFEIPEIWTSERKRLFAKLQQR</sequence>
<evidence type="ECO:0000313" key="1">
    <source>
        <dbReference type="EMBL" id="KYG09333.1"/>
    </source>
</evidence>
<proteinExistence type="predicted"/>
<comment type="caution">
    <text evidence="1">The sequence shown here is derived from an EMBL/GenBank/DDBJ whole genome shotgun (WGS) entry which is preliminary data.</text>
</comment>